<protein>
    <recommendedName>
        <fullName evidence="2">Probable acyltransferase</fullName>
        <ecNumber evidence="2">2.3.1.-</ecNumber>
    </recommendedName>
</protein>
<dbReference type="AlphaFoldDB" id="A0A6N9TD40"/>
<name>A0A6N9TD40_9ALTE</name>
<evidence type="ECO:0000313" key="6">
    <source>
        <dbReference type="Proteomes" id="UP000471381"/>
    </source>
</evidence>
<keyword evidence="6" id="KW-1185">Reference proteome</keyword>
<comment type="caution">
    <text evidence="5">The sequence shown here is derived from an EMBL/GenBank/DDBJ whole genome shotgun (WGS) entry which is preliminary data.</text>
</comment>
<keyword evidence="2 5" id="KW-0012">Acyltransferase</keyword>
<proteinExistence type="inferred from homology"/>
<dbReference type="PANTHER" id="PTHR32268">
    <property type="entry name" value="HOMOSERINE O-ACETYLTRANSFERASE"/>
    <property type="match status" value="1"/>
</dbReference>
<dbReference type="EC" id="2.3.1.-" evidence="2"/>
<dbReference type="EMBL" id="JAAAWO010000003">
    <property type="protein sequence ID" value="NDW15061.1"/>
    <property type="molecule type" value="Genomic_DNA"/>
</dbReference>
<evidence type="ECO:0000313" key="5">
    <source>
        <dbReference type="EMBL" id="NDW15061.1"/>
    </source>
</evidence>
<evidence type="ECO:0000259" key="4">
    <source>
        <dbReference type="Pfam" id="PF00561"/>
    </source>
</evidence>
<dbReference type="InterPro" id="IPR000073">
    <property type="entry name" value="AB_hydrolase_1"/>
</dbReference>
<feature type="active site" evidence="2 3">
    <location>
        <position position="399"/>
    </location>
</feature>
<comment type="similarity">
    <text evidence="2">Belongs to the AB hydrolase superfamily. MetX family.</text>
</comment>
<keyword evidence="2" id="KW-0963">Cytoplasm</keyword>
<evidence type="ECO:0000256" key="1">
    <source>
        <dbReference type="ARBA" id="ARBA00022679"/>
    </source>
</evidence>
<feature type="active site" evidence="3">
    <location>
        <position position="432"/>
    </location>
</feature>
<dbReference type="Proteomes" id="UP000471381">
    <property type="component" value="Unassembled WGS sequence"/>
</dbReference>
<evidence type="ECO:0000256" key="3">
    <source>
        <dbReference type="PIRSR" id="PIRSR000443-1"/>
    </source>
</evidence>
<dbReference type="InterPro" id="IPR029058">
    <property type="entry name" value="AB_hydrolase_fold"/>
</dbReference>
<evidence type="ECO:0000256" key="2">
    <source>
        <dbReference type="HAMAP-Rule" id="MF_00296"/>
    </source>
</evidence>
<dbReference type="Gene3D" id="1.10.1740.110">
    <property type="match status" value="1"/>
</dbReference>
<dbReference type="PIRSF" id="PIRSF000443">
    <property type="entry name" value="Homoser_Ac_trans"/>
    <property type="match status" value="1"/>
</dbReference>
<dbReference type="Gene3D" id="3.40.50.1820">
    <property type="entry name" value="alpha/beta hydrolase"/>
    <property type="match status" value="1"/>
</dbReference>
<dbReference type="GO" id="GO:0009086">
    <property type="term" value="P:methionine biosynthetic process"/>
    <property type="evidence" value="ECO:0007669"/>
    <property type="project" value="TreeGrafter"/>
</dbReference>
<reference evidence="5 6" key="1">
    <citation type="submission" date="2020-01" db="EMBL/GenBank/DDBJ databases">
        <title>Genomes of bacteria type strains.</title>
        <authorList>
            <person name="Chen J."/>
            <person name="Zhu S."/>
            <person name="Yang J."/>
        </authorList>
    </citation>
    <scope>NUCLEOTIDE SEQUENCE [LARGE SCALE GENOMIC DNA]</scope>
    <source>
        <strain evidence="5 6">LMG 24078</strain>
    </source>
</reference>
<dbReference type="NCBIfam" id="NF005262">
    <property type="entry name" value="PRK06765.1"/>
    <property type="match status" value="1"/>
</dbReference>
<dbReference type="GO" id="GO:0009092">
    <property type="term" value="P:homoserine metabolic process"/>
    <property type="evidence" value="ECO:0007669"/>
    <property type="project" value="TreeGrafter"/>
</dbReference>
<dbReference type="GO" id="GO:0004414">
    <property type="term" value="F:homoserine O-acetyltransferase activity"/>
    <property type="evidence" value="ECO:0007669"/>
    <property type="project" value="TreeGrafter"/>
</dbReference>
<sequence>MNQRFHDFLVLANTCTARQASLFRPAIAGILSGVSQGTGVLAALPTKLTIRSIAALLLLSALATTAVQANGDVNTDKQQQHTLLVNKHTFHIDSFTTFGGKTINDVKIGWEAYGKLNAQKDNVILITHYFSGTSHAAGKYSATDQNAGYWDSIIGPGKAIDTNRFFVISADTLVNLNAYDEKVVTTGPATINPSTGKPYGLDFPVVTIRDFVNVQKALLESLGIKKLHAVVGPSMGAMQAIDWASAYPSWVPRMLSVIGAGESDAWTTTALEHWATPIRLDKKWNKGNYSPKEGPTDGLTASLMLITQNALTPEFFYAQGNMLGFKNLEQAPLSSINEQHSITKWLKTRAAARGEKMDANHLLYLVRACQLFVAGHKDNLDAGLDNIKAKTLFLPADSDLLLMPYLAQHAHQTLKQQGNNSEYTELQGSLGHLEGVTNISKQATAIRQFLENE</sequence>
<dbReference type="GO" id="GO:0005737">
    <property type="term" value="C:cytoplasm"/>
    <property type="evidence" value="ECO:0007669"/>
    <property type="project" value="UniProtKB-SubCell"/>
</dbReference>
<keyword evidence="2" id="KW-0028">Amino-acid biosynthesis</keyword>
<keyword evidence="1 2" id="KW-0808">Transferase</keyword>
<comment type="subcellular location">
    <subcellularLocation>
        <location evidence="2">Cytoplasm</location>
    </subcellularLocation>
</comment>
<dbReference type="PANTHER" id="PTHR32268:SF11">
    <property type="entry name" value="HOMOSERINE O-ACETYLTRANSFERASE"/>
    <property type="match status" value="1"/>
</dbReference>
<gene>
    <name evidence="5" type="ORF">GTQ48_05930</name>
</gene>
<comment type="caution">
    <text evidence="2">Lacks conserved residue(s) required for the propagation of feature annotation.</text>
</comment>
<dbReference type="RefSeq" id="WP_163105612.1">
    <property type="nucleotide sequence ID" value="NZ_JAAAWO010000003.1"/>
</dbReference>
<dbReference type="HAMAP" id="MF_00296">
    <property type="entry name" value="MetX_acyltransf"/>
    <property type="match status" value="1"/>
</dbReference>
<dbReference type="SUPFAM" id="SSF53474">
    <property type="entry name" value="alpha/beta-Hydrolases"/>
    <property type="match status" value="1"/>
</dbReference>
<feature type="active site" description="Nucleophile" evidence="3">
    <location>
        <position position="234"/>
    </location>
</feature>
<accession>A0A6N9TD40</accession>
<organism evidence="5 6">
    <name type="scientific">Alteromonas genovensis</name>
    <dbReference type="NCBI Taxonomy" id="471225"/>
    <lineage>
        <taxon>Bacteria</taxon>
        <taxon>Pseudomonadati</taxon>
        <taxon>Pseudomonadota</taxon>
        <taxon>Gammaproteobacteria</taxon>
        <taxon>Alteromonadales</taxon>
        <taxon>Alteromonadaceae</taxon>
        <taxon>Alteromonas/Salinimonas group</taxon>
        <taxon>Alteromonas</taxon>
    </lineage>
</organism>
<feature type="domain" description="AB hydrolase-1" evidence="4">
    <location>
        <begin position="202"/>
        <end position="304"/>
    </location>
</feature>
<dbReference type="Pfam" id="PF00561">
    <property type="entry name" value="Abhydrolase_1"/>
    <property type="match status" value="1"/>
</dbReference>
<dbReference type="InterPro" id="IPR008220">
    <property type="entry name" value="HAT_MetX-like"/>
</dbReference>
<comment type="subunit">
    <text evidence="2">Homodimer.</text>
</comment>